<dbReference type="InterPro" id="IPR023631">
    <property type="entry name" value="Amidase_dom"/>
</dbReference>
<dbReference type="InterPro" id="IPR036928">
    <property type="entry name" value="AS_sf"/>
</dbReference>
<dbReference type="Pfam" id="PF01425">
    <property type="entry name" value="Amidase"/>
    <property type="match status" value="1"/>
</dbReference>
<sequence>KVTAPCHENTINVLTATATELQEKPSNSTLKSPDLVRIYLKQITDHNYNGLQLNAVISTPPVEHALTIATKLDNERVKGHTRGPLHGIPILLKDNTMTEASMQMDTTCGPFAFLGARAKAKKNAHIVDMILNAGMIIIGKTNLSEWAGFKGHDLAGCLSAVGGQTKTPYVSGGYIQGDRMIGHSNCCGSSSGSAVGVAAGFAPLAIGTEDNGSIVQPCGRSSLYGLKITVGDVSTEGTSPLSSFTDSLGPMTRCVEDLAALLGILLQRDFSSSLTKTWQGLKIGFVNPKIWYIREVLCSFADLHYQHGLKLSLFYKVADVLDAMDMIAEGGGKVVQDISLISYDELQFEGSDRLDQIWNHNFAHLFASFVQGYVDPPVNSVEDLINFNIRNAKKALPGDFEKPQGLLEDSIKKETHLTAEKYYEAKTTFREKARVEEHEKAFREYDVDIIAGPLDSRLGSIAAVAGFPSATVPIGYAESYNGRAYGLSIIAGAGKEKKTCSIYECME</sequence>
<dbReference type="PANTHER" id="PTHR42678:SF34">
    <property type="entry name" value="OS04G0183300 PROTEIN"/>
    <property type="match status" value="1"/>
</dbReference>
<gene>
    <name evidence="2" type="ORF">N7493_010380</name>
</gene>
<dbReference type="SUPFAM" id="SSF75304">
    <property type="entry name" value="Amidase signature (AS) enzymes"/>
    <property type="match status" value="1"/>
</dbReference>
<proteinExistence type="predicted"/>
<reference evidence="2" key="2">
    <citation type="submission" date="2023-01" db="EMBL/GenBank/DDBJ databases">
        <authorList>
            <person name="Petersen C."/>
        </authorList>
    </citation>
    <scope>NUCLEOTIDE SEQUENCE</scope>
    <source>
        <strain evidence="2">IBT 17514</strain>
    </source>
</reference>
<protein>
    <recommendedName>
        <fullName evidence="1">Amidase domain-containing protein</fullName>
    </recommendedName>
</protein>
<organism evidence="2 3">
    <name type="scientific">Penicillium malachiteum</name>
    <dbReference type="NCBI Taxonomy" id="1324776"/>
    <lineage>
        <taxon>Eukaryota</taxon>
        <taxon>Fungi</taxon>
        <taxon>Dikarya</taxon>
        <taxon>Ascomycota</taxon>
        <taxon>Pezizomycotina</taxon>
        <taxon>Eurotiomycetes</taxon>
        <taxon>Eurotiomycetidae</taxon>
        <taxon>Eurotiales</taxon>
        <taxon>Aspergillaceae</taxon>
        <taxon>Penicillium</taxon>
    </lineage>
</organism>
<evidence type="ECO:0000313" key="3">
    <source>
        <dbReference type="Proteomes" id="UP001215712"/>
    </source>
</evidence>
<dbReference type="Gene3D" id="3.90.1300.10">
    <property type="entry name" value="Amidase signature (AS) domain"/>
    <property type="match status" value="1"/>
</dbReference>
<accession>A0AAD6HCM5</accession>
<name>A0AAD6HCM5_9EURO</name>
<keyword evidence="3" id="KW-1185">Reference proteome</keyword>
<feature type="non-terminal residue" evidence="2">
    <location>
        <position position="1"/>
    </location>
</feature>
<reference evidence="2" key="1">
    <citation type="journal article" date="2023" name="IMA Fungus">
        <title>Comparative genomic study of the Penicillium genus elucidates a diverse pangenome and 15 lateral gene transfer events.</title>
        <authorList>
            <person name="Petersen C."/>
            <person name="Sorensen T."/>
            <person name="Nielsen M.R."/>
            <person name="Sondergaard T.E."/>
            <person name="Sorensen J.L."/>
            <person name="Fitzpatrick D.A."/>
            <person name="Frisvad J.C."/>
            <person name="Nielsen K.L."/>
        </authorList>
    </citation>
    <scope>NUCLEOTIDE SEQUENCE</scope>
    <source>
        <strain evidence="2">IBT 17514</strain>
    </source>
</reference>
<comment type="caution">
    <text evidence="2">The sequence shown here is derived from an EMBL/GenBank/DDBJ whole genome shotgun (WGS) entry which is preliminary data.</text>
</comment>
<dbReference type="EMBL" id="JAQJAN010000019">
    <property type="protein sequence ID" value="KAJ5709046.1"/>
    <property type="molecule type" value="Genomic_DNA"/>
</dbReference>
<evidence type="ECO:0000313" key="2">
    <source>
        <dbReference type="EMBL" id="KAJ5709046.1"/>
    </source>
</evidence>
<feature type="domain" description="Amidase" evidence="1">
    <location>
        <begin position="35"/>
        <end position="270"/>
    </location>
</feature>
<dbReference type="PANTHER" id="PTHR42678">
    <property type="entry name" value="AMIDASE"/>
    <property type="match status" value="1"/>
</dbReference>
<dbReference type="Proteomes" id="UP001215712">
    <property type="component" value="Unassembled WGS sequence"/>
</dbReference>
<evidence type="ECO:0000259" key="1">
    <source>
        <dbReference type="Pfam" id="PF01425"/>
    </source>
</evidence>
<dbReference type="AlphaFoldDB" id="A0AAD6HCM5"/>